<feature type="compositionally biased region" description="Basic and acidic residues" evidence="1">
    <location>
        <begin position="304"/>
        <end position="322"/>
    </location>
</feature>
<reference evidence="2 3" key="1">
    <citation type="submission" date="2024-01" db="EMBL/GenBank/DDBJ databases">
        <title>The complete chloroplast genome sequence of Lithospermum erythrorhizon: insights into the phylogenetic relationship among Boraginaceae species and the maternal lineages of purple gromwells.</title>
        <authorList>
            <person name="Okada T."/>
            <person name="Watanabe K."/>
        </authorList>
    </citation>
    <scope>NUCLEOTIDE SEQUENCE [LARGE SCALE GENOMIC DNA]</scope>
</reference>
<dbReference type="PANTHER" id="PTHR45786">
    <property type="entry name" value="DNA BINDING PROTEIN-LIKE"/>
    <property type="match status" value="1"/>
</dbReference>
<proteinExistence type="predicted"/>
<dbReference type="EMBL" id="BAABME010008737">
    <property type="protein sequence ID" value="GAA0173712.1"/>
    <property type="molecule type" value="Genomic_DNA"/>
</dbReference>
<name>A0AAV3RHB9_LITER</name>
<feature type="region of interest" description="Disordered" evidence="1">
    <location>
        <begin position="304"/>
        <end position="324"/>
    </location>
</feature>
<gene>
    <name evidence="2" type="ORF">LIER_27273</name>
</gene>
<evidence type="ECO:0000313" key="2">
    <source>
        <dbReference type="EMBL" id="GAA0173712.1"/>
    </source>
</evidence>
<comment type="caution">
    <text evidence="2">The sequence shown here is derived from an EMBL/GenBank/DDBJ whole genome shotgun (WGS) entry which is preliminary data.</text>
</comment>
<sequence>MDIERRRRRYRQYYSANKAEINKKRRQARVGRPEIFSLTNIHTQTPTNKMHSVSIDYSFVLHDFLYPEEKKMKVDASSNVNTIEHITTKEESVSQSESYNMQCCEKQCSWLFNSPFNSDSSFSDIGTQTMEKPLSEHFERQSTVHISNNSANSYSDIDVNNYKTPTEVTHTNFKSPIIEAEQASELKNIDDYHIIIRSDPGLDQRTYNKPSSAEVAGIWTENETDEAVLSQSWDIRAHTKSGSSHKVQYYYACYDPLQYVLMFPNGKPGWHGNIPRVGCSTKKLKTQKDICQYNSFEEILETEKEGASTSKHGESMIDDIHNSGHVSKRKRTTVSCREYYLYKL</sequence>
<organism evidence="2 3">
    <name type="scientific">Lithospermum erythrorhizon</name>
    <name type="common">Purple gromwell</name>
    <name type="synonym">Lithospermum officinale var. erythrorhizon</name>
    <dbReference type="NCBI Taxonomy" id="34254"/>
    <lineage>
        <taxon>Eukaryota</taxon>
        <taxon>Viridiplantae</taxon>
        <taxon>Streptophyta</taxon>
        <taxon>Embryophyta</taxon>
        <taxon>Tracheophyta</taxon>
        <taxon>Spermatophyta</taxon>
        <taxon>Magnoliopsida</taxon>
        <taxon>eudicotyledons</taxon>
        <taxon>Gunneridae</taxon>
        <taxon>Pentapetalae</taxon>
        <taxon>asterids</taxon>
        <taxon>lamiids</taxon>
        <taxon>Boraginales</taxon>
        <taxon>Boraginaceae</taxon>
        <taxon>Boraginoideae</taxon>
        <taxon>Lithospermeae</taxon>
        <taxon>Lithospermum</taxon>
    </lineage>
</organism>
<keyword evidence="3" id="KW-1185">Reference proteome</keyword>
<dbReference type="AlphaFoldDB" id="A0AAV3RHB9"/>
<dbReference type="PANTHER" id="PTHR45786:SF74">
    <property type="entry name" value="ATP-DEPENDENT DNA HELICASE"/>
    <property type="match status" value="1"/>
</dbReference>
<evidence type="ECO:0000313" key="3">
    <source>
        <dbReference type="Proteomes" id="UP001454036"/>
    </source>
</evidence>
<protein>
    <submittedName>
        <fullName evidence="2">Uncharacterized protein</fullName>
    </submittedName>
</protein>
<evidence type="ECO:0000256" key="1">
    <source>
        <dbReference type="SAM" id="MobiDB-lite"/>
    </source>
</evidence>
<dbReference type="Proteomes" id="UP001454036">
    <property type="component" value="Unassembled WGS sequence"/>
</dbReference>
<accession>A0AAV3RHB9</accession>